<protein>
    <submittedName>
        <fullName evidence="2">Uncharacterized protein</fullName>
    </submittedName>
</protein>
<evidence type="ECO:0000313" key="3">
    <source>
        <dbReference type="Proteomes" id="UP000443090"/>
    </source>
</evidence>
<comment type="caution">
    <text evidence="2">The sequence shown here is derived from an EMBL/GenBank/DDBJ whole genome shotgun (WGS) entry which is preliminary data.</text>
</comment>
<gene>
    <name evidence="2" type="ORF">LOCC1_G008224</name>
</gene>
<accession>A0A8H8RQ38</accession>
<keyword evidence="1" id="KW-0472">Membrane</keyword>
<dbReference type="AlphaFoldDB" id="A0A8H8RQ38"/>
<organism evidence="2 3">
    <name type="scientific">Lachnellula occidentalis</name>
    <dbReference type="NCBI Taxonomy" id="215460"/>
    <lineage>
        <taxon>Eukaryota</taxon>
        <taxon>Fungi</taxon>
        <taxon>Dikarya</taxon>
        <taxon>Ascomycota</taxon>
        <taxon>Pezizomycotina</taxon>
        <taxon>Leotiomycetes</taxon>
        <taxon>Helotiales</taxon>
        <taxon>Lachnaceae</taxon>
        <taxon>Lachnellula</taxon>
    </lineage>
</organism>
<keyword evidence="1" id="KW-0812">Transmembrane</keyword>
<dbReference type="OrthoDB" id="5280547at2759"/>
<proteinExistence type="predicted"/>
<keyword evidence="1" id="KW-1133">Transmembrane helix</keyword>
<dbReference type="Proteomes" id="UP000443090">
    <property type="component" value="Unassembled WGS sequence"/>
</dbReference>
<reference evidence="2 3" key="1">
    <citation type="submission" date="2018-05" db="EMBL/GenBank/DDBJ databases">
        <title>Genome sequencing and assembly of the regulated plant pathogen Lachnellula willkommii and related sister species for the development of diagnostic species identification markers.</title>
        <authorList>
            <person name="Giroux E."/>
            <person name="Bilodeau G."/>
        </authorList>
    </citation>
    <scope>NUCLEOTIDE SEQUENCE [LARGE SCALE GENOMIC DNA]</scope>
    <source>
        <strain evidence="2 3">CBS 160.35</strain>
    </source>
</reference>
<evidence type="ECO:0000313" key="2">
    <source>
        <dbReference type="EMBL" id="TVY39655.1"/>
    </source>
</evidence>
<sequence length="110" mass="12392">MDFERHKPANFSESALNRHFKRAATVPIMSSYLKYVFGLLIASSVSALVHPGMLHTDDDFTRMKSKVDANTTPWITGWNMLIANSHSSLTYTASPLPIVYRGYDGTQRIK</sequence>
<feature type="transmembrane region" description="Helical" evidence="1">
    <location>
        <begin position="35"/>
        <end position="54"/>
    </location>
</feature>
<dbReference type="EMBL" id="QGMI01000507">
    <property type="protein sequence ID" value="TVY39655.1"/>
    <property type="molecule type" value="Genomic_DNA"/>
</dbReference>
<name>A0A8H8RQ38_9HELO</name>
<evidence type="ECO:0000256" key="1">
    <source>
        <dbReference type="SAM" id="Phobius"/>
    </source>
</evidence>
<keyword evidence="3" id="KW-1185">Reference proteome</keyword>